<dbReference type="SMART" id="SM00859">
    <property type="entry name" value="Semialdhyde_dh"/>
    <property type="match status" value="1"/>
</dbReference>
<dbReference type="InterPro" id="IPR050085">
    <property type="entry name" value="AGPR"/>
</dbReference>
<dbReference type="CDD" id="cd17895">
    <property type="entry name" value="AGPR_1_N"/>
    <property type="match status" value="1"/>
</dbReference>
<evidence type="ECO:0000259" key="8">
    <source>
        <dbReference type="SMART" id="SM00859"/>
    </source>
</evidence>
<organism evidence="9">
    <name type="scientific">uncultured marine thaumarchaeote AD1000_71_A04</name>
    <dbReference type="NCBI Taxonomy" id="1455935"/>
    <lineage>
        <taxon>Archaea</taxon>
        <taxon>Nitrososphaerota</taxon>
        <taxon>environmental samples</taxon>
    </lineage>
</organism>
<comment type="pathway">
    <text evidence="7">Amino-acid biosynthesis; L-arginine biosynthesis.</text>
</comment>
<dbReference type="GO" id="GO:0019878">
    <property type="term" value="P:lysine biosynthetic process via aminoadipic acid"/>
    <property type="evidence" value="ECO:0007669"/>
    <property type="project" value="UniProtKB-UniRule"/>
</dbReference>
<feature type="binding site" evidence="7">
    <location>
        <position position="317"/>
    </location>
    <ligand>
        <name>NADP(+)</name>
        <dbReference type="ChEBI" id="CHEBI:58349"/>
    </ligand>
</feature>
<sequence length="350" mass="38502">MKVGIMGASGYVGGELLRLIINHPEVELSFATSRQYDGQFLYKIHPNLKGFTDVKFSLFDSSKVSDQCDLLFTAAPHGSSYDFMKELVDSGVKIVDMSADYRLSNPDMYDKWYGYKHPLPDLLDSFTFGLPELHRDSIKSSKFTSTPGCTALTSILALSPLIHDKLINPSNIIIDSKVGSSGAGVKPTAGSHHANRYGVIRPFKPYAHRHTAEIDQELSNLSDTSINVSLSVHSVNLVRGILCTSYASINSDISEVDVWKSFRQFYSDSPFVRLIADKKGLYKYPDPKLLVGSNFCDIGFAYDKSASRLVLMSSSDNLIKGAAGTAVQNMNLMSGFEETSGLWTPGIHPM</sequence>
<dbReference type="PANTHER" id="PTHR32338:SF11">
    <property type="entry name" value="[LYSW]-L-2-AMINOADIPATE_[LYSW]-L-GLUTAMATE PHOSPHATE REDUCTASE-RELATED"/>
    <property type="match status" value="1"/>
</dbReference>
<dbReference type="UniPathway" id="UPA00033">
    <property type="reaction ID" value="UER00037"/>
</dbReference>
<evidence type="ECO:0000256" key="5">
    <source>
        <dbReference type="ARBA" id="ARBA00023002"/>
    </source>
</evidence>
<evidence type="ECO:0000256" key="7">
    <source>
        <dbReference type="HAMAP-Rule" id="MF_02083"/>
    </source>
</evidence>
<proteinExistence type="inferred from homology"/>
<dbReference type="HAMAP" id="MF_00150">
    <property type="entry name" value="ArgC_type1"/>
    <property type="match status" value="1"/>
</dbReference>
<dbReference type="InterPro" id="IPR000706">
    <property type="entry name" value="AGPR_type-1"/>
</dbReference>
<feature type="active site" evidence="7">
    <location>
        <position position="149"/>
    </location>
</feature>
<keyword evidence="6 7" id="KW-0457">Lysine biosynthesis</keyword>
<comment type="catalytic activity">
    <reaction evidence="7">
        <text>[amino-group carrier protein]-C-terminal-gamma-(L-glutamyl-5-semialdehyde)-L-glutamate + phosphate + NADP(+) = [amino-group carrier protein]-C-terminal-gamma-(5-phospho-L-glutamyl)-L-glutamate + NADPH + H(+)</text>
        <dbReference type="Rhea" id="RHEA:52668"/>
        <dbReference type="Rhea" id="RHEA-COMP:13313"/>
        <dbReference type="Rhea" id="RHEA-COMP:13327"/>
        <dbReference type="ChEBI" id="CHEBI:15378"/>
        <dbReference type="ChEBI" id="CHEBI:43474"/>
        <dbReference type="ChEBI" id="CHEBI:57783"/>
        <dbReference type="ChEBI" id="CHEBI:58349"/>
        <dbReference type="ChEBI" id="CHEBI:136717"/>
        <dbReference type="ChEBI" id="CHEBI:136761"/>
        <dbReference type="EC" id="1.2.1.106"/>
    </reaction>
</comment>
<evidence type="ECO:0000256" key="6">
    <source>
        <dbReference type="ARBA" id="ARBA00023154"/>
    </source>
</evidence>
<dbReference type="InterPro" id="IPR037535">
    <property type="entry name" value="LysY"/>
</dbReference>
<dbReference type="GO" id="GO:0005737">
    <property type="term" value="C:cytoplasm"/>
    <property type="evidence" value="ECO:0007669"/>
    <property type="project" value="UniProtKB-SubCell"/>
</dbReference>
<dbReference type="NCBIfam" id="TIGR01850">
    <property type="entry name" value="argC"/>
    <property type="match status" value="1"/>
</dbReference>
<dbReference type="PANTHER" id="PTHR32338">
    <property type="entry name" value="N-ACETYL-GAMMA-GLUTAMYL-PHOSPHATE REDUCTASE, CHLOROPLASTIC-RELATED-RELATED"/>
    <property type="match status" value="1"/>
</dbReference>
<dbReference type="Gene3D" id="3.30.360.10">
    <property type="entry name" value="Dihydrodipicolinate Reductase, domain 2"/>
    <property type="match status" value="1"/>
</dbReference>
<evidence type="ECO:0000313" key="9">
    <source>
        <dbReference type="EMBL" id="AIE95893.1"/>
    </source>
</evidence>
<keyword evidence="2 7" id="KW-0055">Arginine biosynthesis</keyword>
<dbReference type="Gene3D" id="3.40.50.720">
    <property type="entry name" value="NAD(P)-binding Rossmann-like Domain"/>
    <property type="match status" value="1"/>
</dbReference>
<comment type="subcellular location">
    <subcellularLocation>
        <location evidence="7">Cytoplasm</location>
    </subcellularLocation>
</comment>
<reference evidence="9" key="1">
    <citation type="journal article" date="2014" name="Genome Biol. Evol.">
        <title>Pangenome evidence for extensive interdomain horizontal transfer affecting lineage core and shell genes in uncultured planktonic thaumarchaeota and euryarchaeota.</title>
        <authorList>
            <person name="Deschamps P."/>
            <person name="Zivanovic Y."/>
            <person name="Moreira D."/>
            <person name="Rodriguez-Valera F."/>
            <person name="Lopez-Garcia P."/>
        </authorList>
    </citation>
    <scope>NUCLEOTIDE SEQUENCE</scope>
</reference>
<comment type="caution">
    <text evidence="7">Lacks conserved residue(s) required for the propagation of feature annotation.</text>
</comment>
<keyword evidence="4 7" id="KW-0521">NADP</keyword>
<comment type="catalytic activity">
    <reaction evidence="7">
        <text>[amino-group carrier protein]-C-terminal-N-(1-carboxy-5-oxopentan-1-yl)-L-glutamine + phosphate + NADP(+) = [amino-group carrier protein]-C-terminal-N-(1-carboxy-5-phosphooxy-5-oxopentan-1-yl)-L-glutamine + NADPH + H(+)</text>
        <dbReference type="Rhea" id="RHEA:41948"/>
        <dbReference type="Rhea" id="RHEA-COMP:9712"/>
        <dbReference type="Rhea" id="RHEA-COMP:9714"/>
        <dbReference type="ChEBI" id="CHEBI:15378"/>
        <dbReference type="ChEBI" id="CHEBI:43474"/>
        <dbReference type="ChEBI" id="CHEBI:57783"/>
        <dbReference type="ChEBI" id="CHEBI:58349"/>
        <dbReference type="ChEBI" id="CHEBI:78499"/>
        <dbReference type="ChEBI" id="CHEBI:78501"/>
        <dbReference type="EC" id="1.2.1.103"/>
    </reaction>
</comment>
<dbReference type="EC" id="1.2.1.106" evidence="7"/>
<gene>
    <name evidence="7 9" type="primary">lysY</name>
</gene>
<dbReference type="SUPFAM" id="SSF51735">
    <property type="entry name" value="NAD(P)-binding Rossmann-fold domains"/>
    <property type="match status" value="1"/>
</dbReference>
<dbReference type="SUPFAM" id="SSF55347">
    <property type="entry name" value="Glyceraldehyde-3-phosphate dehydrogenase-like, C-terminal domain"/>
    <property type="match status" value="1"/>
</dbReference>
<dbReference type="EC" id="1.2.1.103" evidence="7"/>
<dbReference type="Pfam" id="PF01118">
    <property type="entry name" value="Semialdhyde_dh"/>
    <property type="match status" value="1"/>
</dbReference>
<dbReference type="CDD" id="cd23939">
    <property type="entry name" value="AGPR_1_C_LysY"/>
    <property type="match status" value="1"/>
</dbReference>
<dbReference type="GO" id="GO:0043870">
    <property type="term" value="F:N-acetyl-gamma-aminoadipyl-phosphate reductase activity"/>
    <property type="evidence" value="ECO:0007669"/>
    <property type="project" value="RHEA"/>
</dbReference>
<evidence type="ECO:0000256" key="4">
    <source>
        <dbReference type="ARBA" id="ARBA00022857"/>
    </source>
</evidence>
<dbReference type="InterPro" id="IPR058924">
    <property type="entry name" value="AGPR_dimerisation_dom"/>
</dbReference>
<evidence type="ECO:0000256" key="3">
    <source>
        <dbReference type="ARBA" id="ARBA00022605"/>
    </source>
</evidence>
<evidence type="ECO:0000256" key="1">
    <source>
        <dbReference type="ARBA" id="ARBA00022490"/>
    </source>
</evidence>
<feature type="binding site" evidence="7">
    <location>
        <begin position="9"/>
        <end position="12"/>
    </location>
    <ligand>
        <name>NADP(+)</name>
        <dbReference type="ChEBI" id="CHEBI:58349"/>
    </ligand>
</feature>
<protein>
    <recommendedName>
        <fullName evidence="7">Putative [LysW]-L-2-aminoadipate/[LysW]-L-glutamate phosphate reductase</fullName>
        <ecNumber evidence="7">1.2.1.103</ecNumber>
        <ecNumber evidence="7">1.2.1.106</ecNumber>
    </recommendedName>
</protein>
<dbReference type="InterPro" id="IPR036291">
    <property type="entry name" value="NAD(P)-bd_dom_sf"/>
</dbReference>
<dbReference type="Pfam" id="PF22698">
    <property type="entry name" value="Semialdhyde_dhC_1"/>
    <property type="match status" value="1"/>
</dbReference>
<keyword evidence="3 7" id="KW-0028">Amino-acid biosynthesis</keyword>
<keyword evidence="5 7" id="KW-0560">Oxidoreductase</keyword>
<keyword evidence="1 7" id="KW-0963">Cytoplasm</keyword>
<evidence type="ECO:0000256" key="2">
    <source>
        <dbReference type="ARBA" id="ARBA00022571"/>
    </source>
</evidence>
<dbReference type="HAMAP" id="MF_02083">
    <property type="entry name" value="LysY"/>
    <property type="match status" value="1"/>
</dbReference>
<dbReference type="GO" id="GO:0003942">
    <property type="term" value="F:N-acetyl-gamma-glutamyl-phosphate reductase activity"/>
    <property type="evidence" value="ECO:0007669"/>
    <property type="project" value="InterPro"/>
</dbReference>
<dbReference type="AlphaFoldDB" id="A0A075FX35"/>
<comment type="pathway">
    <text evidence="7">Amino-acid biosynthesis; L-lysine biosynthesis via AAA pathway; L-lysine from L-alpha-aminoadipate (Thermus route): step 3/5.</text>
</comment>
<comment type="function">
    <text evidence="7">Involved in both the arginine and lysine biosynthetic pathways.</text>
</comment>
<comment type="similarity">
    <text evidence="7">Belongs to the NAGSA dehydrogenase family. Type 1 subfamily. LysY sub-subfamily.</text>
</comment>
<name>A0A075FX35_9ARCH</name>
<dbReference type="EMBL" id="KF900464">
    <property type="protein sequence ID" value="AIE95893.1"/>
    <property type="molecule type" value="Genomic_DNA"/>
</dbReference>
<dbReference type="GO" id="GO:0070401">
    <property type="term" value="F:NADP+ binding"/>
    <property type="evidence" value="ECO:0007669"/>
    <property type="project" value="InterPro"/>
</dbReference>
<dbReference type="UniPathway" id="UPA00068"/>
<dbReference type="GO" id="GO:0042450">
    <property type="term" value="P:L-arginine biosynthetic process via ornithine"/>
    <property type="evidence" value="ECO:0007669"/>
    <property type="project" value="UniProtKB-UniRule"/>
</dbReference>
<feature type="domain" description="Semialdehyde dehydrogenase NAD-binding" evidence="8">
    <location>
        <begin position="2"/>
        <end position="141"/>
    </location>
</feature>
<dbReference type="GO" id="GO:0051287">
    <property type="term" value="F:NAD binding"/>
    <property type="evidence" value="ECO:0007669"/>
    <property type="project" value="InterPro"/>
</dbReference>
<dbReference type="InterPro" id="IPR000534">
    <property type="entry name" value="Semialdehyde_DH_NAD-bd"/>
</dbReference>
<accession>A0A075FX35</accession>